<name>A0ACB5TR02_AMBMO</name>
<proteinExistence type="predicted"/>
<sequence>MSDSYIPMQVQPCMFECLCAIAWIQSMYYPPYSYPKKRIILFTTLFFSCAIGMQVGFGVWLKRVYANGTHWPSLIFGIIASIILAAGLVPPYVELFKRQGRVVGINFVFLIMDCSGAVFSMASTLVGEIDVMGMILYAIIIVMEIGIMTSQVIWLLRFRFFRKEKDVEDDEDEDEDEAGSCEKGKGMRETDDEEKQLRGGQVSVIEDDKQDSPATEKVNETPDSEPASPGKEPKPKEISL</sequence>
<reference evidence="1" key="1">
    <citation type="submission" date="2023-04" db="EMBL/GenBank/DDBJ databases">
        <title>Ambrosiozyma monospora NBRC 10751.</title>
        <authorList>
            <person name="Ichikawa N."/>
            <person name="Sato H."/>
            <person name="Tonouchi N."/>
        </authorList>
    </citation>
    <scope>NUCLEOTIDE SEQUENCE</scope>
    <source>
        <strain evidence="1">NBRC 10751</strain>
    </source>
</reference>
<comment type="caution">
    <text evidence="1">The sequence shown here is derived from an EMBL/GenBank/DDBJ whole genome shotgun (WGS) entry which is preliminary data.</text>
</comment>
<dbReference type="EMBL" id="BSXS01008780">
    <property type="protein sequence ID" value="GME93634.1"/>
    <property type="molecule type" value="Genomic_DNA"/>
</dbReference>
<dbReference type="Proteomes" id="UP001165064">
    <property type="component" value="Unassembled WGS sequence"/>
</dbReference>
<gene>
    <name evidence="1" type="ORF">Amon02_000937200</name>
</gene>
<accession>A0ACB5TR02</accession>
<evidence type="ECO:0000313" key="1">
    <source>
        <dbReference type="EMBL" id="GME93634.1"/>
    </source>
</evidence>
<evidence type="ECO:0000313" key="2">
    <source>
        <dbReference type="Proteomes" id="UP001165064"/>
    </source>
</evidence>
<protein>
    <submittedName>
        <fullName evidence="1">Unnamed protein product</fullName>
    </submittedName>
</protein>
<keyword evidence="2" id="KW-1185">Reference proteome</keyword>
<organism evidence="1 2">
    <name type="scientific">Ambrosiozyma monospora</name>
    <name type="common">Yeast</name>
    <name type="synonym">Endomycopsis monosporus</name>
    <dbReference type="NCBI Taxonomy" id="43982"/>
    <lineage>
        <taxon>Eukaryota</taxon>
        <taxon>Fungi</taxon>
        <taxon>Dikarya</taxon>
        <taxon>Ascomycota</taxon>
        <taxon>Saccharomycotina</taxon>
        <taxon>Pichiomycetes</taxon>
        <taxon>Pichiales</taxon>
        <taxon>Pichiaceae</taxon>
        <taxon>Ambrosiozyma</taxon>
    </lineage>
</organism>